<gene>
    <name evidence="1" type="ORF">KDL01_29860</name>
</gene>
<keyword evidence="2" id="KW-1185">Reference proteome</keyword>
<dbReference type="EMBL" id="JAGSOG010000210">
    <property type="protein sequence ID" value="MBR7837523.1"/>
    <property type="molecule type" value="Genomic_DNA"/>
</dbReference>
<dbReference type="Proteomes" id="UP000675781">
    <property type="component" value="Unassembled WGS sequence"/>
</dbReference>
<reference evidence="1" key="1">
    <citation type="submission" date="2021-04" db="EMBL/GenBank/DDBJ databases">
        <title>Genome based classification of Actinospica acidithermotolerans sp. nov., an actinobacterium isolated from an Indonesian hot spring.</title>
        <authorList>
            <person name="Kusuma A.B."/>
            <person name="Putra K.E."/>
            <person name="Nafisah S."/>
            <person name="Loh J."/>
            <person name="Nouioui I."/>
            <person name="Goodfellow M."/>
        </authorList>
    </citation>
    <scope>NUCLEOTIDE SEQUENCE</scope>
    <source>
        <strain evidence="1">CSCA 57</strain>
    </source>
</reference>
<dbReference type="AlphaFoldDB" id="A0A941IUI1"/>
<accession>A0A941IUI1</accession>
<dbReference type="SUPFAM" id="SSF48150">
    <property type="entry name" value="DNA-glycosylase"/>
    <property type="match status" value="1"/>
</dbReference>
<evidence type="ECO:0000313" key="2">
    <source>
        <dbReference type="Proteomes" id="UP000675781"/>
    </source>
</evidence>
<dbReference type="InterPro" id="IPR011257">
    <property type="entry name" value="DNA_glycosylase"/>
</dbReference>
<keyword evidence="1" id="KW-0378">Hydrolase</keyword>
<sequence length="212" mass="23390">MASDAGPSRGGRSAQDRVARLLEESGETYAHEAGIRLKDTPSPLYQLLVLTTLLSVRIGTPIALAAAREIYAAGWRTPRAMAAASWQEVVDALGRAHYKRYDESTATALGEGATLLLERWHGDLRRLREEAGGDPARIRQLLREFRRIGPVGAEIFCREAQGVWPQLRPSFDRRALDGAALLRLPRDPRRLAALVEPDRLPRLAAALVRATL</sequence>
<proteinExistence type="predicted"/>
<keyword evidence="1" id="KW-0255">Endonuclease</keyword>
<evidence type="ECO:0000313" key="1">
    <source>
        <dbReference type="EMBL" id="MBR7837523.1"/>
    </source>
</evidence>
<name>A0A941IUI1_9ACTN</name>
<dbReference type="GO" id="GO:0004519">
    <property type="term" value="F:endonuclease activity"/>
    <property type="evidence" value="ECO:0007669"/>
    <property type="project" value="UniProtKB-KW"/>
</dbReference>
<comment type="caution">
    <text evidence="1">The sequence shown here is derived from an EMBL/GenBank/DDBJ whole genome shotgun (WGS) entry which is preliminary data.</text>
</comment>
<protein>
    <submittedName>
        <fullName evidence="1">Endonuclease</fullName>
    </submittedName>
</protein>
<keyword evidence="1" id="KW-0540">Nuclease</keyword>
<organism evidence="1 2">
    <name type="scientific">Actinospica durhamensis</name>
    <dbReference type="NCBI Taxonomy" id="1508375"/>
    <lineage>
        <taxon>Bacteria</taxon>
        <taxon>Bacillati</taxon>
        <taxon>Actinomycetota</taxon>
        <taxon>Actinomycetes</taxon>
        <taxon>Catenulisporales</taxon>
        <taxon>Actinospicaceae</taxon>
        <taxon>Actinospica</taxon>
    </lineage>
</organism>
<dbReference type="GO" id="GO:0006281">
    <property type="term" value="P:DNA repair"/>
    <property type="evidence" value="ECO:0007669"/>
    <property type="project" value="InterPro"/>
</dbReference>